<dbReference type="PANTHER" id="PTHR40942">
    <property type="match status" value="1"/>
</dbReference>
<feature type="region of interest" description="Disordered" evidence="7">
    <location>
        <begin position="1"/>
        <end position="27"/>
    </location>
</feature>
<dbReference type="Proteomes" id="UP000483432">
    <property type="component" value="Unassembled WGS sequence"/>
</dbReference>
<evidence type="ECO:0000259" key="8">
    <source>
        <dbReference type="PROSITE" id="PS51007"/>
    </source>
</evidence>
<reference evidence="9 10" key="1">
    <citation type="submission" date="2019-09" db="EMBL/GenBank/DDBJ databases">
        <title>H2 Metabolism Revealed by Metagenomic Analysis in Subglacial Sediment of East Antarctica.</title>
        <authorList>
            <person name="Yang Z."/>
            <person name="Zhang Y."/>
            <person name="Lv Y."/>
            <person name="Yan W."/>
            <person name="Xiao X."/>
            <person name="Sun B."/>
            <person name="Ma H."/>
        </authorList>
    </citation>
    <scope>NUCLEOTIDE SEQUENCE [LARGE SCALE GENOMIC DNA]</scope>
    <source>
        <strain evidence="9">Bin2_2</strain>
    </source>
</reference>
<evidence type="ECO:0000256" key="5">
    <source>
        <dbReference type="ARBA" id="ARBA00023004"/>
    </source>
</evidence>
<dbReference type="InterPro" id="IPR002323">
    <property type="entry name" value="Cyt_CIE"/>
</dbReference>
<dbReference type="Pfam" id="PF13442">
    <property type="entry name" value="Cytochrome_CBB3"/>
    <property type="match status" value="1"/>
</dbReference>
<evidence type="ECO:0000256" key="3">
    <source>
        <dbReference type="ARBA" id="ARBA00022723"/>
    </source>
</evidence>
<evidence type="ECO:0000313" key="10">
    <source>
        <dbReference type="Proteomes" id="UP000483432"/>
    </source>
</evidence>
<evidence type="ECO:0000256" key="2">
    <source>
        <dbReference type="ARBA" id="ARBA00022617"/>
    </source>
</evidence>
<accession>A0A7C9K0H1</accession>
<keyword evidence="3 6" id="KW-0479">Metal-binding</keyword>
<dbReference type="InterPro" id="IPR009056">
    <property type="entry name" value="Cyt_c-like_dom"/>
</dbReference>
<comment type="caution">
    <text evidence="9">The sequence shown here is derived from an EMBL/GenBank/DDBJ whole genome shotgun (WGS) entry which is preliminary data.</text>
</comment>
<proteinExistence type="predicted"/>
<dbReference type="Gene3D" id="1.10.760.10">
    <property type="entry name" value="Cytochrome c-like domain"/>
    <property type="match status" value="1"/>
</dbReference>
<dbReference type="InterPro" id="IPR036909">
    <property type="entry name" value="Cyt_c-like_dom_sf"/>
</dbReference>
<organism evidence="9 10">
    <name type="scientific">Sulfuriferula multivorans</name>
    <dbReference type="NCBI Taxonomy" id="1559896"/>
    <lineage>
        <taxon>Bacteria</taxon>
        <taxon>Pseudomonadati</taxon>
        <taxon>Pseudomonadota</taxon>
        <taxon>Betaproteobacteria</taxon>
        <taxon>Nitrosomonadales</taxon>
        <taxon>Sulfuricellaceae</taxon>
        <taxon>Sulfuriferula</taxon>
    </lineage>
</organism>
<dbReference type="SUPFAM" id="SSF46626">
    <property type="entry name" value="Cytochrome c"/>
    <property type="match status" value="1"/>
</dbReference>
<keyword evidence="5 6" id="KW-0408">Iron</keyword>
<gene>
    <name evidence="9" type="ORF">GZ085_03940</name>
</gene>
<keyword evidence="1" id="KW-0813">Transport</keyword>
<evidence type="ECO:0000256" key="6">
    <source>
        <dbReference type="PROSITE-ProRule" id="PRU00433"/>
    </source>
</evidence>
<keyword evidence="2 6" id="KW-0349">Heme</keyword>
<sequence>MDSQFEPVPAQTTEPVAAEGVTPPTQPLVVAPAVPAKSTQPIAAKPVQTAPVSPATIAAEAKPVAPKPDLAHGQQIYRQSCAVCHDKGIAGAPKPGDTPAWSARLAQGMDVLYSTALLGKGAMPAKGGNPSLADSDVKAAVDFMAAQSR</sequence>
<dbReference type="GO" id="GO:0020037">
    <property type="term" value="F:heme binding"/>
    <property type="evidence" value="ECO:0007669"/>
    <property type="project" value="InterPro"/>
</dbReference>
<dbReference type="GO" id="GO:0009055">
    <property type="term" value="F:electron transfer activity"/>
    <property type="evidence" value="ECO:0007669"/>
    <property type="project" value="InterPro"/>
</dbReference>
<feature type="domain" description="Cytochrome c" evidence="8">
    <location>
        <begin position="68"/>
        <end position="148"/>
    </location>
</feature>
<protein>
    <submittedName>
        <fullName evidence="9">Cytochrome c5 family protein</fullName>
    </submittedName>
</protein>
<dbReference type="PRINTS" id="PR00607">
    <property type="entry name" value="CYTCHROMECIE"/>
</dbReference>
<dbReference type="PANTHER" id="PTHR40942:SF4">
    <property type="entry name" value="CYTOCHROME C5"/>
    <property type="match status" value="1"/>
</dbReference>
<evidence type="ECO:0000256" key="1">
    <source>
        <dbReference type="ARBA" id="ARBA00022448"/>
    </source>
</evidence>
<keyword evidence="4" id="KW-0249">Electron transport</keyword>
<evidence type="ECO:0000256" key="7">
    <source>
        <dbReference type="SAM" id="MobiDB-lite"/>
    </source>
</evidence>
<dbReference type="PROSITE" id="PS51007">
    <property type="entry name" value="CYTC"/>
    <property type="match status" value="1"/>
</dbReference>
<evidence type="ECO:0000256" key="4">
    <source>
        <dbReference type="ARBA" id="ARBA00022982"/>
    </source>
</evidence>
<dbReference type="AlphaFoldDB" id="A0A7C9K0H1"/>
<name>A0A7C9K0H1_9PROT</name>
<dbReference type="GO" id="GO:0005506">
    <property type="term" value="F:iron ion binding"/>
    <property type="evidence" value="ECO:0007669"/>
    <property type="project" value="InterPro"/>
</dbReference>
<dbReference type="EMBL" id="JAAFGW010000038">
    <property type="protein sequence ID" value="NDP47539.1"/>
    <property type="molecule type" value="Genomic_DNA"/>
</dbReference>
<evidence type="ECO:0000313" key="9">
    <source>
        <dbReference type="EMBL" id="NDP47539.1"/>
    </source>
</evidence>